<dbReference type="Gene3D" id="2.30.42.10">
    <property type="match status" value="1"/>
</dbReference>
<feature type="domain" description="SAM" evidence="18">
    <location>
        <begin position="1689"/>
        <end position="1752"/>
    </location>
</feature>
<dbReference type="GO" id="GO:0030154">
    <property type="term" value="P:cell differentiation"/>
    <property type="evidence" value="ECO:0007669"/>
    <property type="project" value="UniProtKB-KW"/>
</dbReference>
<dbReference type="InParanoid" id="H3DBR7"/>
<dbReference type="SMART" id="SM00454">
    <property type="entry name" value="SAM"/>
    <property type="match status" value="1"/>
</dbReference>
<evidence type="ECO:0000256" key="14">
    <source>
        <dbReference type="PROSITE-ProRule" id="PRU00023"/>
    </source>
</evidence>
<dbReference type="FunFam" id="2.30.42.10:FF:000018">
    <property type="entry name" value="SH3 and multiple ankyrin repeat domains protein 2"/>
    <property type="match status" value="1"/>
</dbReference>
<feature type="domain" description="SH3" evidence="17">
    <location>
        <begin position="470"/>
        <end position="529"/>
    </location>
</feature>
<dbReference type="Gene3D" id="3.10.20.90">
    <property type="entry name" value="Phosphatidylinositol 3-kinase Catalytic Subunit, Chain A, domain 1"/>
    <property type="match status" value="1"/>
</dbReference>
<dbReference type="FunFam" id="1.10.150.50:FF:000006">
    <property type="entry name" value="SH3 and multiple ankyrin repeat domains protein 2"/>
    <property type="match status" value="1"/>
</dbReference>
<feature type="compositionally biased region" description="Polar residues" evidence="16">
    <location>
        <begin position="983"/>
        <end position="996"/>
    </location>
</feature>
<keyword evidence="6" id="KW-0597">Phosphoprotein</keyword>
<evidence type="ECO:0000256" key="13">
    <source>
        <dbReference type="ARBA" id="ARBA00070354"/>
    </source>
</evidence>
<evidence type="ECO:0000256" key="16">
    <source>
        <dbReference type="SAM" id="MobiDB-lite"/>
    </source>
</evidence>
<reference evidence="20" key="2">
    <citation type="submission" date="2025-08" db="UniProtKB">
        <authorList>
            <consortium name="Ensembl"/>
        </authorList>
    </citation>
    <scope>IDENTIFICATION</scope>
</reference>
<feature type="compositionally biased region" description="Low complexity" evidence="16">
    <location>
        <begin position="1224"/>
        <end position="1246"/>
    </location>
</feature>
<sequence>SMMVFRIGIPDIKQTKCLRFNPDATVWKAKQQVLCSLTESLRDVLNYGLFQPATDGHDAKFLEEERLLKEYPQSFEKGVPYLEFRYKTRVYKQTNLDEKQLAKLHTKASLKKFMDYIQTSAVDKMVKFMDKGLDPNFQDSDTGETPLSLAVQCEPSGGEAIRVLVEGGAHIDFRSKDGLTPVHKAVRGHRHTALLALLSLGASPDYKDRRGLTPLYHTVLTGGETSCCETLLYHHAKLGIRDENGWDETHQACQHGNSQHLEHLLFYGADSASQNASGNTALHICALYNKESCARILLYRGAKKETKNNSGQTPFQVAVMSGHFELGEIIKNHRDTDVVPFVESPKYAPQRRESARTLVVPHPHPFLRANSDSSMNLPDWMAVPNAPGTNIVSVQVPPLTQSKLTTKKEKCKKALSTQAPCGAPAAPGGHAHVRRPGGGLGIRRTGAGRAEDRATAAPSAGQRRRLYSAVPGRVFVATRSHSAQGEREISFNKGDRVKVLSVGEGGYWEGTVRGRTGWFPSDCVEEVMHRSQDNRSESRGERAKRLFRHYTVGSYDSFDAPSDYIIKEKTVLLQKKDSEGFGFVLRGAKAQTPIEEFTPTPAFPALQYLESVDEGGVAWRAGLRMGDFLIEVNGQNVVKVGHRQVVNMIRQGGNSLMVKVVMVTRNPDMDDGSRKKIPQQSKRLSTPAIALRSKSMTSELEEMVSESRRKRVCRSLMSVLSVPSEGPGRQESCWAPSWICVQESPPYAGKNVAPCRSSGRLQNQDWSGPGKHQPGSLAHGMQRQKSIAEAELRTELLAGRWPAGLDRHSQVPGPDDIPPPPTTAPPDPPFSSAPPPTPSPCTLPTGAGRGLAAPAPPPLVERRIAHAAPHTAQSRTASRKVAYTGEPGGAKAAALRRGYSTAVPASSIATVIPQQQQAAPSQPQRAERAAGAGGPKGGARRGKGPLVKQSKVEDLRTGQGTLGDKGSVEKSSIPIPTIIVKAPSTSSSGRSSQENLDYTSQFGAAIVGAARRDRERFHEARRKSASLFMSAEEDGAPADNATRLRPSKSIDEACLQPSACPSTPHLLWTTSPSRCPPTSRQPVPSTSTTFIHPLTGKALDPTSPLGLALAARERALRDDSRLRSDEGGGGVDREREGGVAREGLRVRFSEDKTVHTHHYQPPPYQATYKERERERSRERDKEAYMGRAEPAAASDGLSQRGAQTQPPQRPSFLRMESQSEAYILSLTPSSPPAAGAPQPASAGSGLMVLPPPAPSVDAEDEFVYADPLPPPLEFANSFDKGLAGDSTASSLTSYDSEVANLTQSAHSPCQTSPNPPAPPSPSTLRPNATAAAPPPPSTVVDSGIEELDSRSSSDHHLDSILALSGARMDRGGAAGGRGGGGGESERGGDFLESYMSYFDGQTFEMPSPPPTPKPAGSETGAAPATCRGRPAPPRLPTTPAGSRRTRRRRRRARKDRPRTATGAGRPPAWRAPSRRTWSDRAPLRLYPPSPSAKPSVVNELSSKLQQRSKEGWSSQRPLSRHSTPAGDALRLLSPQRPSQPTALPLPAVPHHLLALPHLAQAQTRLPDQSPGVPVHPQSRVAQSRFAGAAARPGAQPPHLALGEPQTGAPPRPSSLPLLPTTPLYSAISGAPPPPNSTLVVSRSLSPTHFLSGTSSPPLHPLPPPPCLSYPHLPPPSPTKPFASKPLPYWTKYDVADWLGYLNLGEHRERFLDNEIDGTHLPSLTKDDYLDLGVTRVGHRMNIERALRSVIDQ</sequence>
<dbReference type="GO" id="GO:0030160">
    <property type="term" value="F:synaptic receptor adaptor activity"/>
    <property type="evidence" value="ECO:0007669"/>
    <property type="project" value="TreeGrafter"/>
</dbReference>
<dbReference type="GO" id="GO:0045211">
    <property type="term" value="C:postsynaptic membrane"/>
    <property type="evidence" value="ECO:0007669"/>
    <property type="project" value="TreeGrafter"/>
</dbReference>
<dbReference type="GO" id="GO:0035255">
    <property type="term" value="F:ionotropic glutamate receptor binding"/>
    <property type="evidence" value="ECO:0007669"/>
    <property type="project" value="TreeGrafter"/>
</dbReference>
<feature type="compositionally biased region" description="Low complexity" evidence="16">
    <location>
        <begin position="1586"/>
        <end position="1597"/>
    </location>
</feature>
<dbReference type="SMART" id="SM00248">
    <property type="entry name" value="ANK"/>
    <property type="match status" value="6"/>
</dbReference>
<evidence type="ECO:0000256" key="2">
    <source>
        <dbReference type="ARBA" id="ARBA00010508"/>
    </source>
</evidence>
<dbReference type="GO" id="GO:0014069">
    <property type="term" value="C:postsynaptic density"/>
    <property type="evidence" value="ECO:0007669"/>
    <property type="project" value="UniProtKB-SubCell"/>
</dbReference>
<dbReference type="Gene3D" id="1.10.150.50">
    <property type="entry name" value="Transcription Factor, Ets-1"/>
    <property type="match status" value="1"/>
</dbReference>
<dbReference type="PROSITE" id="PS50106">
    <property type="entry name" value="PDZ"/>
    <property type="match status" value="1"/>
</dbReference>
<feature type="compositionally biased region" description="Low complexity" evidence="16">
    <location>
        <begin position="842"/>
        <end position="853"/>
    </location>
</feature>
<dbReference type="GO" id="GO:0005737">
    <property type="term" value="C:cytoplasm"/>
    <property type="evidence" value="ECO:0007669"/>
    <property type="project" value="UniProtKB-SubCell"/>
</dbReference>
<evidence type="ECO:0000256" key="9">
    <source>
        <dbReference type="ARBA" id="ARBA00022902"/>
    </source>
</evidence>
<keyword evidence="11 14" id="KW-0040">ANK repeat</keyword>
<dbReference type="PROSITE" id="PS50088">
    <property type="entry name" value="ANK_REPEAT"/>
    <property type="match status" value="3"/>
</dbReference>
<evidence type="ECO:0000313" key="20">
    <source>
        <dbReference type="Ensembl" id="ENSTNIP00000017960.1"/>
    </source>
</evidence>
<reference evidence="21" key="1">
    <citation type="journal article" date="2004" name="Nature">
        <title>Genome duplication in the teleost fish Tetraodon nigroviridis reveals the early vertebrate proto-karyotype.</title>
        <authorList>
            <person name="Jaillon O."/>
            <person name="Aury J.-M."/>
            <person name="Brunet F."/>
            <person name="Petit J.-L."/>
            <person name="Stange-Thomann N."/>
            <person name="Mauceli E."/>
            <person name="Bouneau L."/>
            <person name="Fischer C."/>
            <person name="Ozouf-Costaz C."/>
            <person name="Bernot A."/>
            <person name="Nicaud S."/>
            <person name="Jaffe D."/>
            <person name="Fisher S."/>
            <person name="Lutfalla G."/>
            <person name="Dossat C."/>
            <person name="Segurens B."/>
            <person name="Dasilva C."/>
            <person name="Salanoubat M."/>
            <person name="Levy M."/>
            <person name="Boudet N."/>
            <person name="Castellano S."/>
            <person name="Anthouard V."/>
            <person name="Jubin C."/>
            <person name="Castelli V."/>
            <person name="Katinka M."/>
            <person name="Vacherie B."/>
            <person name="Biemont C."/>
            <person name="Skalli Z."/>
            <person name="Cattolico L."/>
            <person name="Poulain J."/>
            <person name="De Berardinis V."/>
            <person name="Cruaud C."/>
            <person name="Duprat S."/>
            <person name="Brottier P."/>
            <person name="Coutanceau J.-P."/>
            <person name="Gouzy J."/>
            <person name="Parra G."/>
            <person name="Lardier G."/>
            <person name="Chapple C."/>
            <person name="McKernan K.J."/>
            <person name="McEwan P."/>
            <person name="Bosak S."/>
            <person name="Kellis M."/>
            <person name="Volff J.-N."/>
            <person name="Guigo R."/>
            <person name="Zody M.C."/>
            <person name="Mesirov J."/>
            <person name="Lindblad-Toh K."/>
            <person name="Birren B."/>
            <person name="Nusbaum C."/>
            <person name="Kahn D."/>
            <person name="Robinson-Rechavi M."/>
            <person name="Laudet V."/>
            <person name="Schachter V."/>
            <person name="Quetier F."/>
            <person name="Saurin W."/>
            <person name="Scarpelli C."/>
            <person name="Wincker P."/>
            <person name="Lander E.S."/>
            <person name="Weissenbach J."/>
            <person name="Roest Crollius H."/>
        </authorList>
    </citation>
    <scope>NUCLEOTIDE SEQUENCE [LARGE SCALE GENOMIC DNA]</scope>
</reference>
<dbReference type="GeneTree" id="ENSGT00940000153561"/>
<dbReference type="SUPFAM" id="SSF47769">
    <property type="entry name" value="SAM/Pointed domain"/>
    <property type="match status" value="1"/>
</dbReference>
<dbReference type="InterPro" id="IPR036028">
    <property type="entry name" value="SH3-like_dom_sf"/>
</dbReference>
<dbReference type="FunFam" id="1.25.40.20:FF:000063">
    <property type="entry name" value="SH3 and multiple ankyrin repeat domains protein 1"/>
    <property type="match status" value="1"/>
</dbReference>
<dbReference type="GO" id="GO:0043197">
    <property type="term" value="C:dendritic spine"/>
    <property type="evidence" value="ECO:0007669"/>
    <property type="project" value="TreeGrafter"/>
</dbReference>
<dbReference type="CDD" id="cd06746">
    <property type="entry name" value="PDZ_SHANK1_3-like"/>
    <property type="match status" value="1"/>
</dbReference>
<dbReference type="SMART" id="SM00228">
    <property type="entry name" value="PDZ"/>
    <property type="match status" value="1"/>
</dbReference>
<feature type="region of interest" description="Disordered" evidence="16">
    <location>
        <begin position="755"/>
        <end position="785"/>
    </location>
</feature>
<feature type="region of interest" description="Disordered" evidence="16">
    <location>
        <begin position="420"/>
        <end position="463"/>
    </location>
</feature>
<feature type="region of interest" description="Disordered" evidence="16">
    <location>
        <begin position="1117"/>
        <end position="1254"/>
    </location>
</feature>
<dbReference type="Pfam" id="PF00536">
    <property type="entry name" value="SAM_1"/>
    <property type="match status" value="1"/>
</dbReference>
<feature type="compositionally biased region" description="Basic residues" evidence="16">
    <location>
        <begin position="1443"/>
        <end position="1456"/>
    </location>
</feature>
<evidence type="ECO:0000256" key="10">
    <source>
        <dbReference type="ARBA" id="ARBA00023018"/>
    </source>
</evidence>
<evidence type="ECO:0000256" key="7">
    <source>
        <dbReference type="ARBA" id="ARBA00022737"/>
    </source>
</evidence>
<feature type="region of interest" description="Disordered" evidence="16">
    <location>
        <begin position="667"/>
        <end position="686"/>
    </location>
</feature>
<evidence type="ECO:0000259" key="19">
    <source>
        <dbReference type="PROSITE" id="PS50106"/>
    </source>
</evidence>
<evidence type="ECO:0000259" key="18">
    <source>
        <dbReference type="PROSITE" id="PS50105"/>
    </source>
</evidence>
<evidence type="ECO:0000256" key="3">
    <source>
        <dbReference type="ARBA" id="ARBA00022443"/>
    </source>
</evidence>
<dbReference type="InterPro" id="IPR001478">
    <property type="entry name" value="PDZ"/>
</dbReference>
<dbReference type="InterPro" id="IPR036770">
    <property type="entry name" value="Ankyrin_rpt-contain_sf"/>
</dbReference>
<dbReference type="CDD" id="cd09506">
    <property type="entry name" value="SAM_Shank1_2_3"/>
    <property type="match status" value="1"/>
</dbReference>
<feature type="compositionally biased region" description="Polar residues" evidence="16">
    <location>
        <begin position="1498"/>
        <end position="1522"/>
    </location>
</feature>
<keyword evidence="4" id="KW-0488">Methylation</keyword>
<feature type="compositionally biased region" description="Basic and acidic residues" evidence="16">
    <location>
        <begin position="1117"/>
        <end position="1154"/>
    </location>
</feature>
<dbReference type="InterPro" id="IPR002110">
    <property type="entry name" value="Ankyrin_rpt"/>
</dbReference>
<evidence type="ECO:0000256" key="1">
    <source>
        <dbReference type="ARBA" id="ARBA00004496"/>
    </source>
</evidence>
<dbReference type="InterPro" id="IPR051569">
    <property type="entry name" value="SHANK"/>
</dbReference>
<feature type="region of interest" description="Disordered" evidence="16">
    <location>
        <begin position="804"/>
        <end position="890"/>
    </location>
</feature>
<evidence type="ECO:0000256" key="5">
    <source>
        <dbReference type="ARBA" id="ARBA00022490"/>
    </source>
</evidence>
<dbReference type="SMART" id="SM00326">
    <property type="entry name" value="SH3"/>
    <property type="match status" value="1"/>
</dbReference>
<dbReference type="Proteomes" id="UP000007303">
    <property type="component" value="Unassembled WGS sequence"/>
</dbReference>
<evidence type="ECO:0000256" key="6">
    <source>
        <dbReference type="ARBA" id="ARBA00022553"/>
    </source>
</evidence>
<dbReference type="STRING" id="99883.ENSTNIP00000017960"/>
<comment type="similarity">
    <text evidence="2">Belongs to the SHANK family.</text>
</comment>
<keyword evidence="9" id="KW-0524">Neurogenesis</keyword>
<feature type="repeat" description="ANK" evidence="14">
    <location>
        <begin position="142"/>
        <end position="176"/>
    </location>
</feature>
<evidence type="ECO:0000256" key="12">
    <source>
        <dbReference type="ARBA" id="ARBA00034105"/>
    </source>
</evidence>
<dbReference type="FunFam" id="2.30.30.40:FF:000025">
    <property type="entry name" value="SH3 and multiple ankyrin repeat domains protein 2"/>
    <property type="match status" value="1"/>
</dbReference>
<accession>H3DBR7</accession>
<feature type="compositionally biased region" description="Low complexity" evidence="16">
    <location>
        <begin position="913"/>
        <end position="924"/>
    </location>
</feature>
<evidence type="ECO:0000259" key="17">
    <source>
        <dbReference type="PROSITE" id="PS50002"/>
    </source>
</evidence>
<dbReference type="Pfam" id="PF07653">
    <property type="entry name" value="SH3_2"/>
    <property type="match status" value="1"/>
</dbReference>
<dbReference type="InterPro" id="IPR001660">
    <property type="entry name" value="SAM"/>
</dbReference>
<dbReference type="Ensembl" id="ENSTNIT00000018184.1">
    <property type="protein sequence ID" value="ENSTNIP00000017960.1"/>
    <property type="gene ID" value="ENSTNIG00000014915.1"/>
</dbReference>
<keyword evidence="7" id="KW-0677">Repeat</keyword>
<keyword evidence="21" id="KW-1185">Reference proteome</keyword>
<dbReference type="FunFam" id="3.10.20.90:FF:000029">
    <property type="entry name" value="SH3 and multiple ankyrin repeat domains protein 1"/>
    <property type="match status" value="1"/>
</dbReference>
<proteinExistence type="inferred from homology"/>
<feature type="compositionally biased region" description="Low complexity" evidence="16">
    <location>
        <begin position="420"/>
        <end position="430"/>
    </location>
</feature>
<dbReference type="PROSITE" id="PS50002">
    <property type="entry name" value="SH3"/>
    <property type="match status" value="1"/>
</dbReference>
<dbReference type="GO" id="GO:0007399">
    <property type="term" value="P:nervous system development"/>
    <property type="evidence" value="ECO:0007669"/>
    <property type="project" value="UniProtKB-KW"/>
</dbReference>
<feature type="compositionally biased region" description="Polar residues" evidence="16">
    <location>
        <begin position="1286"/>
        <end position="1306"/>
    </location>
</feature>
<dbReference type="InterPro" id="IPR001452">
    <property type="entry name" value="SH3_domain"/>
</dbReference>
<feature type="compositionally biased region" description="Pro residues" evidence="16">
    <location>
        <begin position="815"/>
        <end position="841"/>
    </location>
</feature>
<dbReference type="InterPro" id="IPR032425">
    <property type="entry name" value="FERM_f0"/>
</dbReference>
<keyword evidence="10" id="KW-0770">Synapse</keyword>
<keyword evidence="8" id="KW-0221">Differentiation</keyword>
<dbReference type="InterPro" id="IPR013761">
    <property type="entry name" value="SAM/pointed_sf"/>
</dbReference>
<dbReference type="InterPro" id="IPR041489">
    <property type="entry name" value="PDZ_6"/>
</dbReference>
<feature type="region of interest" description="Disordered" evidence="16">
    <location>
        <begin position="1583"/>
        <end position="1620"/>
    </location>
</feature>
<evidence type="ECO:0000256" key="4">
    <source>
        <dbReference type="ARBA" id="ARBA00022481"/>
    </source>
</evidence>
<dbReference type="Gene3D" id="2.30.30.40">
    <property type="entry name" value="SH3 Domains"/>
    <property type="match status" value="1"/>
</dbReference>
<dbReference type="Pfam" id="PF17820">
    <property type="entry name" value="PDZ_6"/>
    <property type="match status" value="1"/>
</dbReference>
<feature type="compositionally biased region" description="Polar residues" evidence="16">
    <location>
        <begin position="1196"/>
        <end position="1206"/>
    </location>
</feature>
<dbReference type="PANTHER" id="PTHR24135:SF3">
    <property type="entry name" value="SH3 AND MULTIPLE ANKYRIN REPEAT DOMAINS PROTEIN 1"/>
    <property type="match status" value="1"/>
</dbReference>
<feature type="region of interest" description="Disordered" evidence="16">
    <location>
        <begin position="1267"/>
        <end position="1545"/>
    </location>
</feature>
<dbReference type="OMA" id="VRFMENC"/>
<dbReference type="PROSITE" id="PS50105">
    <property type="entry name" value="SAM_DOMAIN"/>
    <property type="match status" value="1"/>
</dbReference>
<dbReference type="PANTHER" id="PTHR24135">
    <property type="entry name" value="SH3 AND MULTIPLE ANKYRIN REPEAT DOMAINS PROTEIN"/>
    <property type="match status" value="1"/>
</dbReference>
<dbReference type="CDD" id="cd11832">
    <property type="entry name" value="SH3_Shank"/>
    <property type="match status" value="1"/>
</dbReference>
<evidence type="ECO:0000256" key="8">
    <source>
        <dbReference type="ARBA" id="ARBA00022782"/>
    </source>
</evidence>
<feature type="repeat" description="ANK" evidence="14">
    <location>
        <begin position="177"/>
        <end position="209"/>
    </location>
</feature>
<comment type="subcellular location">
    <subcellularLocation>
        <location evidence="1">Cytoplasm</location>
    </subcellularLocation>
    <subcellularLocation>
        <location evidence="12">Postsynaptic density</location>
    </subcellularLocation>
</comment>
<protein>
    <recommendedName>
        <fullName evidence="13">SH3 and multiple ankyrin repeat domains protein 1</fullName>
    </recommendedName>
</protein>
<evidence type="ECO:0000256" key="15">
    <source>
        <dbReference type="PROSITE-ProRule" id="PRU00192"/>
    </source>
</evidence>
<feature type="repeat" description="ANK" evidence="14">
    <location>
        <begin position="277"/>
        <end position="309"/>
    </location>
</feature>
<dbReference type="SUPFAM" id="SSF48403">
    <property type="entry name" value="Ankyrin repeat"/>
    <property type="match status" value="1"/>
</dbReference>
<dbReference type="PROSITE" id="PS50297">
    <property type="entry name" value="ANK_REP_REGION"/>
    <property type="match status" value="2"/>
</dbReference>
<dbReference type="Pfam" id="PF12796">
    <property type="entry name" value="Ank_2"/>
    <property type="match status" value="2"/>
</dbReference>
<feature type="region of interest" description="Disordered" evidence="16">
    <location>
        <begin position="911"/>
        <end position="996"/>
    </location>
</feature>
<dbReference type="InterPro" id="IPR036034">
    <property type="entry name" value="PDZ_sf"/>
</dbReference>
<dbReference type="Pfam" id="PF16511">
    <property type="entry name" value="FERM_f0"/>
    <property type="match status" value="1"/>
</dbReference>
<feature type="compositionally biased region" description="Basic and acidic residues" evidence="16">
    <location>
        <begin position="1347"/>
        <end position="1358"/>
    </location>
</feature>
<dbReference type="SUPFAM" id="SSF50044">
    <property type="entry name" value="SH3-domain"/>
    <property type="match status" value="1"/>
</dbReference>
<name>H3DBR7_TETNG</name>
<keyword evidence="3 15" id="KW-0728">SH3 domain</keyword>
<organism evidence="20 21">
    <name type="scientific">Tetraodon nigroviridis</name>
    <name type="common">Spotted green pufferfish</name>
    <name type="synonym">Chelonodon nigroviridis</name>
    <dbReference type="NCBI Taxonomy" id="99883"/>
    <lineage>
        <taxon>Eukaryota</taxon>
        <taxon>Metazoa</taxon>
        <taxon>Chordata</taxon>
        <taxon>Craniata</taxon>
        <taxon>Vertebrata</taxon>
        <taxon>Euteleostomi</taxon>
        <taxon>Actinopterygii</taxon>
        <taxon>Neopterygii</taxon>
        <taxon>Teleostei</taxon>
        <taxon>Neoteleostei</taxon>
        <taxon>Acanthomorphata</taxon>
        <taxon>Eupercaria</taxon>
        <taxon>Tetraodontiformes</taxon>
        <taxon>Tetradontoidea</taxon>
        <taxon>Tetraodontidae</taxon>
        <taxon>Tetraodon</taxon>
    </lineage>
</organism>
<feature type="compositionally biased region" description="Basic and acidic residues" evidence="16">
    <location>
        <begin position="1168"/>
        <end position="1184"/>
    </location>
</feature>
<feature type="compositionally biased region" description="Gly residues" evidence="16">
    <location>
        <begin position="1372"/>
        <end position="1382"/>
    </location>
</feature>
<evidence type="ECO:0000313" key="21">
    <source>
        <dbReference type="Proteomes" id="UP000007303"/>
    </source>
</evidence>
<evidence type="ECO:0000256" key="11">
    <source>
        <dbReference type="ARBA" id="ARBA00023043"/>
    </source>
</evidence>
<dbReference type="Gene3D" id="1.25.40.20">
    <property type="entry name" value="Ankyrin repeat-containing domain"/>
    <property type="match status" value="1"/>
</dbReference>
<feature type="domain" description="PDZ" evidence="19">
    <location>
        <begin position="570"/>
        <end position="664"/>
    </location>
</feature>
<dbReference type="SUPFAM" id="SSF50156">
    <property type="entry name" value="PDZ domain-like"/>
    <property type="match status" value="1"/>
</dbReference>
<reference evidence="20" key="3">
    <citation type="submission" date="2025-09" db="UniProtKB">
        <authorList>
            <consortium name="Ensembl"/>
        </authorList>
    </citation>
    <scope>IDENTIFICATION</scope>
</reference>
<keyword evidence="5" id="KW-0963">Cytoplasm</keyword>